<dbReference type="SUPFAM" id="SSF51735">
    <property type="entry name" value="NAD(P)-binding Rossmann-fold domains"/>
    <property type="match status" value="1"/>
</dbReference>
<dbReference type="PANTHER" id="PTHR43677:SF4">
    <property type="entry name" value="QUINONE OXIDOREDUCTASE-LIKE PROTEIN 2"/>
    <property type="match status" value="1"/>
</dbReference>
<dbReference type="CDD" id="cd05188">
    <property type="entry name" value="MDR"/>
    <property type="match status" value="1"/>
</dbReference>
<dbReference type="InterPro" id="IPR051397">
    <property type="entry name" value="Zn-ADH-like_protein"/>
</dbReference>
<dbReference type="SUPFAM" id="SSF50129">
    <property type="entry name" value="GroES-like"/>
    <property type="match status" value="1"/>
</dbReference>
<name>A0ABU4RKQ3_9FLAO</name>
<dbReference type="PANTHER" id="PTHR43677">
    <property type="entry name" value="SHORT-CHAIN DEHYDROGENASE/REDUCTASE"/>
    <property type="match status" value="1"/>
</dbReference>
<proteinExistence type="predicted"/>
<dbReference type="Proteomes" id="UP001273350">
    <property type="component" value="Unassembled WGS sequence"/>
</dbReference>
<gene>
    <name evidence="2" type="ORF">SGQ83_22045</name>
</gene>
<dbReference type="Gene3D" id="3.90.180.10">
    <property type="entry name" value="Medium-chain alcohol dehydrogenases, catalytic domain"/>
    <property type="match status" value="1"/>
</dbReference>
<sequence length="370" mass="41159">MRALAVVTSSLFDKIEDHNKHLLRIDNVEIPLAFVEGNFPDFDAESDQNANFVLVKKVSFSLNYRDLGIVENAWQRLKGATIDTFYPIGSDFAGHVIAIGKNVTSLTVGDLVIGNCFYPEAENGAMPGIPSNHSSKEHEIYHYGKLVKVPSYLTGVEAGALGIGTQTANAMIRKANIKKGDNVLVTSVTSNTSYFLLNALWNMDCNVYGLSYSGKNIALVREHFPFIKDIFAVKEKNIPNTLLIDVVLDSFSDTYLELLLPQLNINARYLTCGIFNQSIGKLKEVKPTNLTLLIANLMMRNISFIGNCLGTTQDLVSGLEFYETKKLLVDSVFTEEDSLSDFILKSFNTESDKFGKVIYEYNEIEEEAEV</sequence>
<reference evidence="2 3" key="1">
    <citation type="submission" date="2023-11" db="EMBL/GenBank/DDBJ databases">
        <title>Unpublished Manusciprt.</title>
        <authorList>
            <person name="Saticioglu I.B."/>
            <person name="Ay H."/>
            <person name="Ajmi N."/>
            <person name="Altun S."/>
            <person name="Duman M."/>
        </authorList>
    </citation>
    <scope>NUCLEOTIDE SEQUENCE [LARGE SCALE GENOMIC DNA]</scope>
    <source>
        <strain evidence="2 3">Fl-318</strain>
    </source>
</reference>
<comment type="caution">
    <text evidence="2">The sequence shown here is derived from an EMBL/GenBank/DDBJ whole genome shotgun (WGS) entry which is preliminary data.</text>
</comment>
<organism evidence="2 3">
    <name type="scientific">Flavobacterium cupriresistens</name>
    <dbReference type="NCBI Taxonomy" id="2893885"/>
    <lineage>
        <taxon>Bacteria</taxon>
        <taxon>Pseudomonadati</taxon>
        <taxon>Bacteroidota</taxon>
        <taxon>Flavobacteriia</taxon>
        <taxon>Flavobacteriales</taxon>
        <taxon>Flavobacteriaceae</taxon>
        <taxon>Flavobacterium</taxon>
    </lineage>
</organism>
<dbReference type="Pfam" id="PF08240">
    <property type="entry name" value="ADH_N"/>
    <property type="match status" value="1"/>
</dbReference>
<feature type="domain" description="Alcohol dehydrogenase-like N-terminal" evidence="1">
    <location>
        <begin position="51"/>
        <end position="121"/>
    </location>
</feature>
<evidence type="ECO:0000313" key="3">
    <source>
        <dbReference type="Proteomes" id="UP001273350"/>
    </source>
</evidence>
<dbReference type="InterPro" id="IPR036291">
    <property type="entry name" value="NAD(P)-bd_dom_sf"/>
</dbReference>
<evidence type="ECO:0000313" key="2">
    <source>
        <dbReference type="EMBL" id="MDX6192040.1"/>
    </source>
</evidence>
<dbReference type="InterPro" id="IPR013154">
    <property type="entry name" value="ADH-like_N"/>
</dbReference>
<accession>A0ABU4RKQ3</accession>
<protein>
    <submittedName>
        <fullName evidence="2">Zinc-binding alcohol dehydrogenase family protein</fullName>
    </submittedName>
</protein>
<evidence type="ECO:0000259" key="1">
    <source>
        <dbReference type="Pfam" id="PF08240"/>
    </source>
</evidence>
<dbReference type="RefSeq" id="WP_230004271.1">
    <property type="nucleotide sequence ID" value="NZ_CP087134.1"/>
</dbReference>
<dbReference type="InterPro" id="IPR011032">
    <property type="entry name" value="GroES-like_sf"/>
</dbReference>
<keyword evidence="3" id="KW-1185">Reference proteome</keyword>
<dbReference type="Gene3D" id="3.40.50.720">
    <property type="entry name" value="NAD(P)-binding Rossmann-like Domain"/>
    <property type="match status" value="1"/>
</dbReference>
<dbReference type="EMBL" id="JAWXVI010000016">
    <property type="protein sequence ID" value="MDX6192040.1"/>
    <property type="molecule type" value="Genomic_DNA"/>
</dbReference>